<evidence type="ECO:0000313" key="5">
    <source>
        <dbReference type="Proteomes" id="UP000324241"/>
    </source>
</evidence>
<evidence type="ECO:0000313" key="3">
    <source>
        <dbReference type="EMBL" id="THC93046.1"/>
    </source>
</evidence>
<evidence type="ECO:0000313" key="2">
    <source>
        <dbReference type="EMBL" id="KAA8647325.1"/>
    </source>
</evidence>
<dbReference type="PANTHER" id="PTHR33990">
    <property type="entry name" value="PROTEIN YJDN-RELATED"/>
    <property type="match status" value="1"/>
</dbReference>
<name>A0A4S3JCV7_9EURO</name>
<feature type="domain" description="PhnB-like" evidence="1">
    <location>
        <begin position="6"/>
        <end position="133"/>
    </location>
</feature>
<dbReference type="InterPro" id="IPR029068">
    <property type="entry name" value="Glyas_Bleomycin-R_OHBP_Dase"/>
</dbReference>
<dbReference type="PANTHER" id="PTHR33990:SF4">
    <property type="entry name" value="PHNB-LIKE DOMAIN-CONTAINING PROTEIN"/>
    <property type="match status" value="1"/>
</dbReference>
<dbReference type="InterPro" id="IPR009725">
    <property type="entry name" value="3_dmu_93_MTrfase"/>
</dbReference>
<dbReference type="OrthoDB" id="10255422at2759"/>
<evidence type="ECO:0000313" key="4">
    <source>
        <dbReference type="Proteomes" id="UP000308092"/>
    </source>
</evidence>
<dbReference type="Proteomes" id="UP000308092">
    <property type="component" value="Unassembled WGS sequence"/>
</dbReference>
<reference evidence="2 5" key="2">
    <citation type="submission" date="2019-08" db="EMBL/GenBank/DDBJ databases">
        <title>The genome sequence of a newly discovered highly antifungal drug resistant Aspergillus species, Aspergillus tanneri NIH 1004.</title>
        <authorList>
            <person name="Mounaud S."/>
            <person name="Singh I."/>
            <person name="Joardar V."/>
            <person name="Pakala S."/>
            <person name="Pakala S."/>
            <person name="Venepally P."/>
            <person name="Chung J.K."/>
            <person name="Losada L."/>
            <person name="Nierman W.C."/>
        </authorList>
    </citation>
    <scope>NUCLEOTIDE SEQUENCE [LARGE SCALE GENOMIC DNA]</scope>
    <source>
        <strain evidence="2 5">NIH1004</strain>
    </source>
</reference>
<organism evidence="3 4">
    <name type="scientific">Aspergillus tanneri</name>
    <dbReference type="NCBI Taxonomy" id="1220188"/>
    <lineage>
        <taxon>Eukaryota</taxon>
        <taxon>Fungi</taxon>
        <taxon>Dikarya</taxon>
        <taxon>Ascomycota</taxon>
        <taxon>Pezizomycotina</taxon>
        <taxon>Eurotiomycetes</taxon>
        <taxon>Eurotiomycetidae</taxon>
        <taxon>Eurotiales</taxon>
        <taxon>Aspergillaceae</taxon>
        <taxon>Aspergillus</taxon>
        <taxon>Aspergillus subgen. Circumdati</taxon>
    </lineage>
</organism>
<dbReference type="Gene3D" id="3.30.720.100">
    <property type="match status" value="1"/>
</dbReference>
<comment type="caution">
    <text evidence="3">The sequence shown here is derived from an EMBL/GenBank/DDBJ whole genome shotgun (WGS) entry which is preliminary data.</text>
</comment>
<dbReference type="Gene3D" id="3.30.720.110">
    <property type="match status" value="1"/>
</dbReference>
<protein>
    <recommendedName>
        <fullName evidence="1">PhnB-like domain-containing protein</fullName>
    </recommendedName>
</protein>
<dbReference type="EMBL" id="SOSA01000290">
    <property type="protein sequence ID" value="THC93046.1"/>
    <property type="molecule type" value="Genomic_DNA"/>
</dbReference>
<keyword evidence="4" id="KW-1185">Reference proteome</keyword>
<dbReference type="Pfam" id="PF06983">
    <property type="entry name" value="3-dmu-9_3-mt"/>
    <property type="match status" value="1"/>
</dbReference>
<reference evidence="3 4" key="1">
    <citation type="submission" date="2019-03" db="EMBL/GenBank/DDBJ databases">
        <title>The genome sequence of a newly discovered highly antifungal drug resistant Aspergillus species, Aspergillus tanneri NIH 1004.</title>
        <authorList>
            <person name="Mounaud S."/>
            <person name="Singh I."/>
            <person name="Joardar V."/>
            <person name="Pakala S."/>
            <person name="Pakala S."/>
            <person name="Venepally P."/>
            <person name="Hoover J."/>
            <person name="Nierman W."/>
            <person name="Chung J."/>
            <person name="Losada L."/>
        </authorList>
    </citation>
    <scope>NUCLEOTIDE SEQUENCE [LARGE SCALE GENOMIC DNA]</scope>
    <source>
        <strain evidence="3 4">NIH1004</strain>
    </source>
</reference>
<dbReference type="VEuPathDB" id="FungiDB:EYZ11_007472"/>
<dbReference type="PIRSF" id="PIRSF021700">
    <property type="entry name" value="3_dmu_93_MTrfase"/>
    <property type="match status" value="1"/>
</dbReference>
<dbReference type="EMBL" id="QUQM01000004">
    <property type="protein sequence ID" value="KAA8647325.1"/>
    <property type="molecule type" value="Genomic_DNA"/>
</dbReference>
<dbReference type="RefSeq" id="XP_033426686.1">
    <property type="nucleotide sequence ID" value="XM_033570654.1"/>
</dbReference>
<dbReference type="InterPro" id="IPR028973">
    <property type="entry name" value="PhnB-like"/>
</dbReference>
<sequence>MSPIPVTPFLMFEGEAEAALTFYTQTIPNSSILSITRYGAGEPGPEGTVHLARANIGGSLEIKASDSYVKHCFGFTPSLSLFVTFTDEHGEGAIDRVANTLQEGGRVLMPLGDYGFSRRFAWVTDRFGVSWQLNLE</sequence>
<dbReference type="SUPFAM" id="SSF54593">
    <property type="entry name" value="Glyoxalase/Bleomycin resistance protein/Dihydroxybiphenyl dioxygenase"/>
    <property type="match status" value="1"/>
</dbReference>
<dbReference type="Proteomes" id="UP000324241">
    <property type="component" value="Unassembled WGS sequence"/>
</dbReference>
<proteinExistence type="predicted"/>
<gene>
    <name evidence="2" type="ORF">ATNIH1004_006017</name>
    <name evidence="3" type="ORF">EYZ11_007472</name>
</gene>
<evidence type="ECO:0000259" key="1">
    <source>
        <dbReference type="Pfam" id="PF06983"/>
    </source>
</evidence>
<dbReference type="AlphaFoldDB" id="A0A4S3JCV7"/>
<dbReference type="GeneID" id="54328719"/>
<dbReference type="CDD" id="cd06588">
    <property type="entry name" value="PhnB_like"/>
    <property type="match status" value="1"/>
</dbReference>
<accession>A0A4S3JCV7</accession>